<dbReference type="AlphaFoldDB" id="A0A6J2XR24"/>
<dbReference type="GO" id="GO:0005525">
    <property type="term" value="F:GTP binding"/>
    <property type="evidence" value="ECO:0007669"/>
    <property type="project" value="UniProtKB-KW"/>
</dbReference>
<evidence type="ECO:0000256" key="1">
    <source>
        <dbReference type="ARBA" id="ARBA00006270"/>
    </source>
</evidence>
<keyword evidence="2" id="KW-0547">Nucleotide-binding</keyword>
<dbReference type="Proteomes" id="UP000504635">
    <property type="component" value="Unplaced"/>
</dbReference>
<dbReference type="SMART" id="SM00175">
    <property type="entry name" value="RAB"/>
    <property type="match status" value="1"/>
</dbReference>
<dbReference type="RefSeq" id="XP_030753842.1">
    <property type="nucleotide sequence ID" value="XM_030897982.1"/>
</dbReference>
<sequence>MSSIDRVRIMVLGDSGVGKTSFVHLASHNEPIKSPSWTIGCSVEVKLHEFKEGTKEQKTFFVEFWDVGGSNNHRNTRQVFYNPCHGAILVHDLTNRKSEENLQKWLTELLNREAANGDANLSGVSSDSEDLDVENLLGANSLMPILLVGTKLDQVDDKRSNSVNKSSRNRYNSEEILLDCRQARYLAAGTSNAVKLSRFYDKVIENSLYDRRKNDRFGTNTVAPIFSTKFYSPHQD</sequence>
<organism evidence="6 7">
    <name type="scientific">Sitophilus oryzae</name>
    <name type="common">Rice weevil</name>
    <name type="synonym">Curculio oryzae</name>
    <dbReference type="NCBI Taxonomy" id="7048"/>
    <lineage>
        <taxon>Eukaryota</taxon>
        <taxon>Metazoa</taxon>
        <taxon>Ecdysozoa</taxon>
        <taxon>Arthropoda</taxon>
        <taxon>Hexapoda</taxon>
        <taxon>Insecta</taxon>
        <taxon>Pterygota</taxon>
        <taxon>Neoptera</taxon>
        <taxon>Endopterygota</taxon>
        <taxon>Coleoptera</taxon>
        <taxon>Polyphaga</taxon>
        <taxon>Cucujiformia</taxon>
        <taxon>Curculionidae</taxon>
        <taxon>Dryophthorinae</taxon>
        <taxon>Sitophilus</taxon>
    </lineage>
</organism>
<proteinExistence type="inferred from homology"/>
<dbReference type="KEGG" id="soy:115880701"/>
<evidence type="ECO:0000313" key="7">
    <source>
        <dbReference type="RefSeq" id="XP_030753842.1"/>
    </source>
</evidence>
<evidence type="ECO:0000256" key="5">
    <source>
        <dbReference type="ARBA" id="ARBA00045267"/>
    </source>
</evidence>
<name>A0A6J2XR24_SITOR</name>
<keyword evidence="3" id="KW-0342">GTP-binding</keyword>
<comment type="function">
    <text evidence="5">Required for KRAS signaling regulation and modulation of cell proliferation. Regulator of KRAS prenylation, and probably prenylation of other small GTPases. Required for lymphocyte development and function. Not required for myeloid cell development.</text>
</comment>
<dbReference type="PROSITE" id="PS51419">
    <property type="entry name" value="RAB"/>
    <property type="match status" value="1"/>
</dbReference>
<dbReference type="InterPro" id="IPR027417">
    <property type="entry name" value="P-loop_NTPase"/>
</dbReference>
<comment type="similarity">
    <text evidence="1">Belongs to the small GTPase superfamily. Rab family.</text>
</comment>
<evidence type="ECO:0000256" key="2">
    <source>
        <dbReference type="ARBA" id="ARBA00022741"/>
    </source>
</evidence>
<protein>
    <recommendedName>
        <fullName evidence="4">Rab-like protein 3</fullName>
    </recommendedName>
</protein>
<evidence type="ECO:0000256" key="4">
    <source>
        <dbReference type="ARBA" id="ARBA00041166"/>
    </source>
</evidence>
<dbReference type="PRINTS" id="PR00449">
    <property type="entry name" value="RASTRNSFRMNG"/>
</dbReference>
<keyword evidence="6" id="KW-1185">Reference proteome</keyword>
<accession>A0A6J2XR24</accession>
<dbReference type="SUPFAM" id="SSF52540">
    <property type="entry name" value="P-loop containing nucleoside triphosphate hydrolases"/>
    <property type="match status" value="1"/>
</dbReference>
<gene>
    <name evidence="7" type="primary">LOC115880701</name>
</gene>
<dbReference type="PANTHER" id="PTHR24073">
    <property type="entry name" value="DRAB5-RELATED"/>
    <property type="match status" value="1"/>
</dbReference>
<dbReference type="OrthoDB" id="5914890at2759"/>
<evidence type="ECO:0000256" key="3">
    <source>
        <dbReference type="ARBA" id="ARBA00023134"/>
    </source>
</evidence>
<dbReference type="FunFam" id="3.40.50.300:FF:000525">
    <property type="entry name" value="rab-like protein 3 isoform X1"/>
    <property type="match status" value="1"/>
</dbReference>
<dbReference type="GeneID" id="115880701"/>
<reference evidence="7" key="1">
    <citation type="submission" date="2025-08" db="UniProtKB">
        <authorList>
            <consortium name="RefSeq"/>
        </authorList>
    </citation>
    <scope>IDENTIFICATION</scope>
    <source>
        <tissue evidence="7">Gonads</tissue>
    </source>
</reference>
<dbReference type="Pfam" id="PF08477">
    <property type="entry name" value="Roc"/>
    <property type="match status" value="1"/>
</dbReference>
<dbReference type="FunCoup" id="A0A6J2XR24">
    <property type="interactions" value="1321"/>
</dbReference>
<dbReference type="InParanoid" id="A0A6J2XR24"/>
<evidence type="ECO:0000313" key="6">
    <source>
        <dbReference type="Proteomes" id="UP000504635"/>
    </source>
</evidence>
<dbReference type="Gene3D" id="3.40.50.300">
    <property type="entry name" value="P-loop containing nucleotide triphosphate hydrolases"/>
    <property type="match status" value="1"/>
</dbReference>